<keyword evidence="2" id="KW-1185">Reference proteome</keyword>
<sequence length="240" mass="26982">MSSHQLTALPYVIKFIPIGFKKQEFDDNDLNLYGFDLDHTLIQPKRPGVIFARGASDWKFMVFDGRESIETLVRLVMDDPNAIVVIFTNQGGVVTIPPNSKSYQNFTGKIKLMLRHIGKMEGGDILLQRLFIYASTKKPASLAKKEASAGKVQNSIGSMLQNDTGNVKDVLSKFDLMRKPKIGMAEMFLKDLKSLKGNAKKWKYYCGDAAGRDKDFSDTDKVFAESLEIEFKTPEDIFHG</sequence>
<dbReference type="InterPro" id="IPR006551">
    <property type="entry name" value="Polynucleotide_phosphatase"/>
</dbReference>
<dbReference type="InterPro" id="IPR036412">
    <property type="entry name" value="HAD-like_sf"/>
</dbReference>
<dbReference type="InterPro" id="IPR013954">
    <property type="entry name" value="PNK3P"/>
</dbReference>
<accession>A0ABR4NYW6</accession>
<dbReference type="NCBIfam" id="TIGR01664">
    <property type="entry name" value="DNA-3'-Pase"/>
    <property type="match status" value="1"/>
</dbReference>
<evidence type="ECO:0000313" key="1">
    <source>
        <dbReference type="EMBL" id="KAL3234381.1"/>
    </source>
</evidence>
<reference evidence="1 2" key="1">
    <citation type="submission" date="2024-05" db="EMBL/GenBank/DDBJ databases">
        <title>Long read based assembly of the Candida bracarensis genome reveals expanded adhesin content.</title>
        <authorList>
            <person name="Marcet-Houben M."/>
            <person name="Ksiezopolska E."/>
            <person name="Gabaldon T."/>
        </authorList>
    </citation>
    <scope>NUCLEOTIDE SEQUENCE [LARGE SCALE GENOMIC DNA]</scope>
    <source>
        <strain evidence="1 2">CBM6</strain>
    </source>
</reference>
<dbReference type="PANTHER" id="PTHR12083:SF9">
    <property type="entry name" value="BIFUNCTIONAL POLYNUCLEOTIDE PHOSPHATASE_KINASE"/>
    <property type="match status" value="1"/>
</dbReference>
<gene>
    <name evidence="1" type="ORF">RNJ44_03143</name>
</gene>
<dbReference type="Pfam" id="PF08645">
    <property type="entry name" value="PNK3P"/>
    <property type="match status" value="1"/>
</dbReference>
<protein>
    <submittedName>
        <fullName evidence="1">Uncharacterized protein</fullName>
    </submittedName>
</protein>
<dbReference type="InterPro" id="IPR023214">
    <property type="entry name" value="HAD_sf"/>
</dbReference>
<evidence type="ECO:0000313" key="2">
    <source>
        <dbReference type="Proteomes" id="UP001623330"/>
    </source>
</evidence>
<dbReference type="Proteomes" id="UP001623330">
    <property type="component" value="Unassembled WGS sequence"/>
</dbReference>
<name>A0ABR4NYW6_9SACH</name>
<organism evidence="1 2">
    <name type="scientific">Nakaseomyces bracarensis</name>
    <dbReference type="NCBI Taxonomy" id="273131"/>
    <lineage>
        <taxon>Eukaryota</taxon>
        <taxon>Fungi</taxon>
        <taxon>Dikarya</taxon>
        <taxon>Ascomycota</taxon>
        <taxon>Saccharomycotina</taxon>
        <taxon>Saccharomycetes</taxon>
        <taxon>Saccharomycetales</taxon>
        <taxon>Saccharomycetaceae</taxon>
        <taxon>Nakaseomyces</taxon>
    </lineage>
</organism>
<dbReference type="EMBL" id="JBEVYD010000003">
    <property type="protein sequence ID" value="KAL3234381.1"/>
    <property type="molecule type" value="Genomic_DNA"/>
</dbReference>
<dbReference type="Gene3D" id="3.40.50.1000">
    <property type="entry name" value="HAD superfamily/HAD-like"/>
    <property type="match status" value="1"/>
</dbReference>
<comment type="caution">
    <text evidence="1">The sequence shown here is derived from an EMBL/GenBank/DDBJ whole genome shotgun (WGS) entry which is preliminary data.</text>
</comment>
<dbReference type="PANTHER" id="PTHR12083">
    <property type="entry name" value="BIFUNCTIONAL POLYNUCLEOTIDE PHOSPHATASE/KINASE"/>
    <property type="match status" value="1"/>
</dbReference>
<proteinExistence type="predicted"/>
<dbReference type="SUPFAM" id="SSF56784">
    <property type="entry name" value="HAD-like"/>
    <property type="match status" value="1"/>
</dbReference>